<feature type="region of interest" description="Disordered" evidence="1">
    <location>
        <begin position="502"/>
        <end position="556"/>
    </location>
</feature>
<evidence type="ECO:0000313" key="3">
    <source>
        <dbReference type="EMBL" id="KKU22357.1"/>
    </source>
</evidence>
<keyword evidence="2" id="KW-1133">Transmembrane helix</keyword>
<feature type="compositionally biased region" description="Polar residues" evidence="1">
    <location>
        <begin position="515"/>
        <end position="556"/>
    </location>
</feature>
<feature type="transmembrane region" description="Helical" evidence="2">
    <location>
        <begin position="708"/>
        <end position="724"/>
    </location>
</feature>
<comment type="caution">
    <text evidence="3">The sequence shown here is derived from an EMBL/GenBank/DDBJ whole genome shotgun (WGS) entry which is preliminary data.</text>
</comment>
<feature type="compositionally biased region" description="Low complexity" evidence="1">
    <location>
        <begin position="67"/>
        <end position="118"/>
    </location>
</feature>
<protein>
    <submittedName>
        <fullName evidence="3">Uncharacterized protein</fullName>
    </submittedName>
</protein>
<keyword evidence="2" id="KW-0812">Transmembrane</keyword>
<proteinExistence type="predicted"/>
<feature type="compositionally biased region" description="Polar residues" evidence="1">
    <location>
        <begin position="178"/>
        <end position="190"/>
    </location>
</feature>
<name>A0A0G1NPV5_9BACT</name>
<feature type="region of interest" description="Disordered" evidence="1">
    <location>
        <begin position="54"/>
        <end position="190"/>
    </location>
</feature>
<feature type="region of interest" description="Disordered" evidence="1">
    <location>
        <begin position="600"/>
        <end position="636"/>
    </location>
</feature>
<reference evidence="3 4" key="1">
    <citation type="journal article" date="2015" name="Nature">
        <title>rRNA introns, odd ribosomes, and small enigmatic genomes across a large radiation of phyla.</title>
        <authorList>
            <person name="Brown C.T."/>
            <person name="Hug L.A."/>
            <person name="Thomas B.C."/>
            <person name="Sharon I."/>
            <person name="Castelle C.J."/>
            <person name="Singh A."/>
            <person name="Wilkins M.J."/>
            <person name="Williams K.H."/>
            <person name="Banfield J.F."/>
        </authorList>
    </citation>
    <scope>NUCLEOTIDE SEQUENCE [LARGE SCALE GENOMIC DNA]</scope>
</reference>
<evidence type="ECO:0000256" key="1">
    <source>
        <dbReference type="SAM" id="MobiDB-lite"/>
    </source>
</evidence>
<accession>A0A0G1NPV5</accession>
<feature type="transmembrane region" description="Helical" evidence="2">
    <location>
        <begin position="731"/>
        <end position="746"/>
    </location>
</feature>
<evidence type="ECO:0000256" key="2">
    <source>
        <dbReference type="SAM" id="Phobius"/>
    </source>
</evidence>
<sequence>MKVFKIVISSLLIFFLLIGNPVVLKVARAQEIPTITPPPVPTITAPPVPTIAVPTVPNITPPPSPTNLPATNNTPAPNSSSSPIPNPTTNTTGSNSSPAISPANGTTSGQQTGGATTNLQTGSATNNTGVHNNVNNNSSLPNTPGNQNSGSTSVTNTVSGANSTNNSSASINTATNTHQNNSAALTNNLSGGTKTGGNILSKNTGGSVNLQTGDANTSGTIISSLNTNTAGVMVSQFDVADDHIGDIVLNFPANCISGCTSDSAKTANSGNGAQTTNNAAVDSTKTDTTFQQNDATVANNLILKSDSGHNIADKNTGGDTTVTTGNANVSGSVLTFANNNISGNVVYGVVNIYGNLRGDIIFPEEAIQNCCNATSSAIAANTGNGAESTNSASLNNTANATTTQNNDAAIENNVRLNATSGDNDVSKNTGGASSVSSGDTSAQANVVNIANSNVEGENMWLVIINRAGQWIGRIIGAPSGSTTAASEGTEIAVGPNGEVIATNSANGTNSTNTADVSSTSDQNIDQTNQAKISNNVDLSSNTGGNIASKNTNGDSTVSTGDAKIIASLVNFVNNNIATTGKLFVTVVNVFGSWIGDFITPGQQKPDPTPTPQTTINPPTNQVHPTSTPSPTPTFQSQQTAYIPLRSDNTPSRPSVLYRTYFANRRPPTNRYILGANANNKLLIADASTNSVNSADIIFGKKQKIKINLAWLVILLPFLGALYISRKALGKYIPLVFSIVFVLWLAIKNRLTP</sequence>
<feature type="region of interest" description="Disordered" evidence="1">
    <location>
        <begin position="418"/>
        <end position="440"/>
    </location>
</feature>
<feature type="compositionally biased region" description="Low complexity" evidence="1">
    <location>
        <begin position="502"/>
        <end position="514"/>
    </location>
</feature>
<dbReference type="EMBL" id="LCLS01000003">
    <property type="protein sequence ID" value="KKU22357.1"/>
    <property type="molecule type" value="Genomic_DNA"/>
</dbReference>
<keyword evidence="2" id="KW-0472">Membrane</keyword>
<dbReference type="AlphaFoldDB" id="A0A0G1NPV5"/>
<feature type="compositionally biased region" description="Low complexity" evidence="1">
    <location>
        <begin position="126"/>
        <end position="177"/>
    </location>
</feature>
<evidence type="ECO:0000313" key="4">
    <source>
        <dbReference type="Proteomes" id="UP000034107"/>
    </source>
</evidence>
<dbReference type="Proteomes" id="UP000034107">
    <property type="component" value="Unassembled WGS sequence"/>
</dbReference>
<organism evidence="3 4">
    <name type="scientific">Candidatus Nomurabacteria bacterium GW2011_GWA1_46_11</name>
    <dbReference type="NCBI Taxonomy" id="1618732"/>
    <lineage>
        <taxon>Bacteria</taxon>
        <taxon>Candidatus Nomuraibacteriota</taxon>
    </lineage>
</organism>
<gene>
    <name evidence="3" type="ORF">UX31_C0003G0023</name>
</gene>